<protein>
    <submittedName>
        <fullName evidence="1">Uncharacterized protein</fullName>
    </submittedName>
</protein>
<proteinExistence type="predicted"/>
<sequence length="36" mass="4234">MNCAACRHWCVDPYMICASIYKQVVLKCCQNSIKFY</sequence>
<dbReference type="AlphaFoldDB" id="A0A0A9A3P4"/>
<dbReference type="EMBL" id="GBRH01256243">
    <property type="protein sequence ID" value="JAD41652.1"/>
    <property type="molecule type" value="Transcribed_RNA"/>
</dbReference>
<organism evidence="1">
    <name type="scientific">Arundo donax</name>
    <name type="common">Giant reed</name>
    <name type="synonym">Donax arundinaceus</name>
    <dbReference type="NCBI Taxonomy" id="35708"/>
    <lineage>
        <taxon>Eukaryota</taxon>
        <taxon>Viridiplantae</taxon>
        <taxon>Streptophyta</taxon>
        <taxon>Embryophyta</taxon>
        <taxon>Tracheophyta</taxon>
        <taxon>Spermatophyta</taxon>
        <taxon>Magnoliopsida</taxon>
        <taxon>Liliopsida</taxon>
        <taxon>Poales</taxon>
        <taxon>Poaceae</taxon>
        <taxon>PACMAD clade</taxon>
        <taxon>Arundinoideae</taxon>
        <taxon>Arundineae</taxon>
        <taxon>Arundo</taxon>
    </lineage>
</organism>
<reference evidence="1" key="1">
    <citation type="submission" date="2014-09" db="EMBL/GenBank/DDBJ databases">
        <authorList>
            <person name="Magalhaes I.L.F."/>
            <person name="Oliveira U."/>
            <person name="Santos F.R."/>
            <person name="Vidigal T.H.D.A."/>
            <person name="Brescovit A.D."/>
            <person name="Santos A.J."/>
        </authorList>
    </citation>
    <scope>NUCLEOTIDE SEQUENCE</scope>
    <source>
        <tissue evidence="1">Shoot tissue taken approximately 20 cm above the soil surface</tissue>
    </source>
</reference>
<accession>A0A0A9A3P4</accession>
<name>A0A0A9A3P4_ARUDO</name>
<reference evidence="1" key="2">
    <citation type="journal article" date="2015" name="Data Brief">
        <title>Shoot transcriptome of the giant reed, Arundo donax.</title>
        <authorList>
            <person name="Barrero R.A."/>
            <person name="Guerrero F.D."/>
            <person name="Moolhuijzen P."/>
            <person name="Goolsby J.A."/>
            <person name="Tidwell J."/>
            <person name="Bellgard S.E."/>
            <person name="Bellgard M.I."/>
        </authorList>
    </citation>
    <scope>NUCLEOTIDE SEQUENCE</scope>
    <source>
        <tissue evidence="1">Shoot tissue taken approximately 20 cm above the soil surface</tissue>
    </source>
</reference>
<evidence type="ECO:0000313" key="1">
    <source>
        <dbReference type="EMBL" id="JAD41652.1"/>
    </source>
</evidence>